<evidence type="ECO:0000256" key="2">
    <source>
        <dbReference type="ARBA" id="ARBA00004496"/>
    </source>
</evidence>
<dbReference type="GO" id="GO:0008180">
    <property type="term" value="C:COP9 signalosome"/>
    <property type="evidence" value="ECO:0007669"/>
    <property type="project" value="UniProtKB-KW"/>
</dbReference>
<comment type="subcellular location">
    <subcellularLocation>
        <location evidence="2">Cytoplasm</location>
    </subcellularLocation>
    <subcellularLocation>
        <location evidence="1">Nucleus</location>
    </subcellularLocation>
</comment>
<evidence type="ECO:0000313" key="15">
    <source>
        <dbReference type="EMBL" id="CDF89330.1"/>
    </source>
</evidence>
<protein>
    <recommendedName>
        <fullName evidence="5">COP9 signalosome complex subunit 5</fullName>
    </recommendedName>
</protein>
<dbReference type="SUPFAM" id="SSF102712">
    <property type="entry name" value="JAB1/MPN domain"/>
    <property type="match status" value="1"/>
</dbReference>
<dbReference type="Pfam" id="PF01398">
    <property type="entry name" value="JAB"/>
    <property type="match status" value="1"/>
</dbReference>
<dbReference type="AlphaFoldDB" id="A0A8J2T8N8"/>
<keyword evidence="10" id="KW-0378">Hydrolase</keyword>
<reference evidence="16" key="1">
    <citation type="journal article" date="2013" name="Genome Announc.">
        <title>Genome sequence of the food spoilage yeast Zygosaccharomyces bailii CLIB 213(T).</title>
        <authorList>
            <person name="Galeote V."/>
            <person name="Bigey F."/>
            <person name="Devillers H."/>
            <person name="Neuveglise C."/>
            <person name="Dequin S."/>
        </authorList>
    </citation>
    <scope>NUCLEOTIDE SEQUENCE [LARGE SCALE GENOMIC DNA]</scope>
    <source>
        <strain evidence="16">CLIB 213 / ATCC 58445 / CBS 680 / CCRC 21525 / NBRC 1098 / NCYC 1416 / NRRL Y-2227</strain>
    </source>
</reference>
<evidence type="ECO:0000256" key="6">
    <source>
        <dbReference type="ARBA" id="ARBA00022490"/>
    </source>
</evidence>
<keyword evidence="6" id="KW-0963">Cytoplasm</keyword>
<comment type="subunit">
    <text evidence="4">Component of the COP9 signalosome (CSN) complex.</text>
</comment>
<evidence type="ECO:0000256" key="13">
    <source>
        <dbReference type="ARBA" id="ARBA00023242"/>
    </source>
</evidence>
<evidence type="ECO:0000259" key="14">
    <source>
        <dbReference type="PROSITE" id="PS50249"/>
    </source>
</evidence>
<dbReference type="FunFam" id="3.40.140.10:FF:000203">
    <property type="entry name" value="COP9 signalosome complex subunit 5"/>
    <property type="match status" value="1"/>
</dbReference>
<dbReference type="GO" id="GO:0006508">
    <property type="term" value="P:proteolysis"/>
    <property type="evidence" value="ECO:0007669"/>
    <property type="project" value="UniProtKB-KW"/>
</dbReference>
<dbReference type="PROSITE" id="PS50249">
    <property type="entry name" value="MPN"/>
    <property type="match status" value="1"/>
</dbReference>
<dbReference type="OrthoDB" id="605656at2759"/>
<accession>A0A8J2T8N8</accession>
<evidence type="ECO:0000256" key="12">
    <source>
        <dbReference type="ARBA" id="ARBA00023049"/>
    </source>
</evidence>
<dbReference type="InterPro" id="IPR000555">
    <property type="entry name" value="JAMM/MPN+_dom"/>
</dbReference>
<evidence type="ECO:0000256" key="11">
    <source>
        <dbReference type="ARBA" id="ARBA00022833"/>
    </source>
</evidence>
<dbReference type="EMBL" id="HG316457">
    <property type="protein sequence ID" value="CDF89330.1"/>
    <property type="molecule type" value="Genomic_DNA"/>
</dbReference>
<keyword evidence="11" id="KW-0862">Zinc</keyword>
<dbReference type="GO" id="GO:0046872">
    <property type="term" value="F:metal ion binding"/>
    <property type="evidence" value="ECO:0007669"/>
    <property type="project" value="UniProtKB-KW"/>
</dbReference>
<dbReference type="PANTHER" id="PTHR10410">
    <property type="entry name" value="EUKARYOTIC TRANSLATION INITIATION FACTOR 3 -RELATED"/>
    <property type="match status" value="1"/>
</dbReference>
<dbReference type="Proteomes" id="UP000019375">
    <property type="component" value="Unassembled WGS sequence"/>
</dbReference>
<proteinExistence type="inferred from homology"/>
<evidence type="ECO:0000256" key="8">
    <source>
        <dbReference type="ARBA" id="ARBA00022723"/>
    </source>
</evidence>
<evidence type="ECO:0000256" key="3">
    <source>
        <dbReference type="ARBA" id="ARBA00006008"/>
    </source>
</evidence>
<evidence type="ECO:0000256" key="1">
    <source>
        <dbReference type="ARBA" id="ARBA00004123"/>
    </source>
</evidence>
<evidence type="ECO:0000256" key="4">
    <source>
        <dbReference type="ARBA" id="ARBA00011098"/>
    </source>
</evidence>
<comment type="similarity">
    <text evidence="3">Belongs to the peptidase M67A family. CSN5 subfamily.</text>
</comment>
<dbReference type="InterPro" id="IPR037518">
    <property type="entry name" value="MPN"/>
</dbReference>
<evidence type="ECO:0000256" key="10">
    <source>
        <dbReference type="ARBA" id="ARBA00022801"/>
    </source>
</evidence>
<dbReference type="InterPro" id="IPR050242">
    <property type="entry name" value="JAMM_MPN+_peptidase_M67A"/>
</dbReference>
<keyword evidence="16" id="KW-1185">Reference proteome</keyword>
<keyword evidence="7" id="KW-0645">Protease</keyword>
<sequence length="440" mass="50111">MLLRNETISSLRKCIQDHSTFDDQYLIAPCQTNIPDESLSQAKLLRDIDKKSCLPTSGSSNPWKVNPRYFSSVLISKLACSKVLDHALRGGNIEIMGMLVGTTSNDQFVVFDSFELPVEGTETRVNAQTESYEYMVQYVDEMLPSNQNIVGWYHSHPGYDCWLSSVDMHTQQLNQNFQDPYLAIVVDPHKSLKEHKLCIGAFRTIQGPIKEQDEELLEFYELNVSIFDSHLNTSLDSSKLKCNPPKFDTEIEAVLISKLLDTMRQWNTFDKMSHGQQSHENPNNETIRAVTEESWGPLEKIQISGQPQQSDSLSRRTRSNSFFSVASNGNESDVDMDSRQLGDMDSVSSSIHTVTESSAPVMGRQPQMPLPSLRKIWATSSQEMSFSPRTEKMVREIEDEAEAVQNETLRADYVANKKELLGLKFQEYEQLRFFKDTFTL</sequence>
<gene>
    <name evidence="15" type="ORF">BN860_01662g</name>
</gene>
<name>A0A8J2T8N8_ZYGB2</name>
<dbReference type="GO" id="GO:0008237">
    <property type="term" value="F:metallopeptidase activity"/>
    <property type="evidence" value="ECO:0007669"/>
    <property type="project" value="UniProtKB-KW"/>
</dbReference>
<keyword evidence="8" id="KW-0479">Metal-binding</keyword>
<evidence type="ECO:0000313" key="16">
    <source>
        <dbReference type="Proteomes" id="UP000019375"/>
    </source>
</evidence>
<evidence type="ECO:0000256" key="7">
    <source>
        <dbReference type="ARBA" id="ARBA00022670"/>
    </source>
</evidence>
<dbReference type="SMART" id="SM00232">
    <property type="entry name" value="JAB_MPN"/>
    <property type="match status" value="1"/>
</dbReference>
<feature type="domain" description="MPN" evidence="14">
    <location>
        <begin position="73"/>
        <end position="208"/>
    </location>
</feature>
<organism evidence="15 16">
    <name type="scientific">Zygosaccharomyces bailii (strain CLIB 213 / ATCC 58445 / CBS 680 / BCRC 21525 / NBRC 1098 / NCYC 1416 / NRRL Y-2227)</name>
    <dbReference type="NCBI Taxonomy" id="1333698"/>
    <lineage>
        <taxon>Eukaryota</taxon>
        <taxon>Fungi</taxon>
        <taxon>Dikarya</taxon>
        <taxon>Ascomycota</taxon>
        <taxon>Saccharomycotina</taxon>
        <taxon>Saccharomycetes</taxon>
        <taxon>Saccharomycetales</taxon>
        <taxon>Saccharomycetaceae</taxon>
        <taxon>Zygosaccharomyces</taxon>
    </lineage>
</organism>
<keyword evidence="9" id="KW-0736">Signalosome</keyword>
<evidence type="ECO:0000256" key="9">
    <source>
        <dbReference type="ARBA" id="ARBA00022790"/>
    </source>
</evidence>
<evidence type="ECO:0000256" key="5">
    <source>
        <dbReference type="ARBA" id="ARBA00014880"/>
    </source>
</evidence>
<dbReference type="CDD" id="cd08069">
    <property type="entry name" value="MPN_RPN11_CSN5"/>
    <property type="match status" value="1"/>
</dbReference>
<dbReference type="Gene3D" id="3.40.140.10">
    <property type="entry name" value="Cytidine Deaminase, domain 2"/>
    <property type="match status" value="1"/>
</dbReference>
<keyword evidence="13" id="KW-0539">Nucleus</keyword>
<keyword evidence="12" id="KW-0482">Metalloprotease</keyword>
<dbReference type="GO" id="GO:0005737">
    <property type="term" value="C:cytoplasm"/>
    <property type="evidence" value="ECO:0007669"/>
    <property type="project" value="UniProtKB-SubCell"/>
</dbReference>